<accession>U7UWC8</accession>
<organism evidence="3 4">
    <name type="scientific">Cetobacterium somerae ATCC BAA-474</name>
    <dbReference type="NCBI Taxonomy" id="1319815"/>
    <lineage>
        <taxon>Bacteria</taxon>
        <taxon>Fusobacteriati</taxon>
        <taxon>Fusobacteriota</taxon>
        <taxon>Fusobacteriia</taxon>
        <taxon>Fusobacteriales</taxon>
        <taxon>Fusobacteriaceae</taxon>
        <taxon>Cetobacterium</taxon>
    </lineage>
</organism>
<dbReference type="EMBL" id="AXZF01000202">
    <property type="protein sequence ID" value="ERT63204.1"/>
    <property type="molecule type" value="Genomic_DNA"/>
</dbReference>
<dbReference type="InterPro" id="IPR023100">
    <property type="entry name" value="D-aminoacylase_insert_dom_sf"/>
</dbReference>
<gene>
    <name evidence="3" type="ORF">HMPREF0202_02974</name>
</gene>
<name>U7UWC8_9FUSO</name>
<evidence type="ECO:0000313" key="3">
    <source>
        <dbReference type="EMBL" id="ERT63204.1"/>
    </source>
</evidence>
<dbReference type="SUPFAM" id="SSF51338">
    <property type="entry name" value="Composite domain of metallo-dependent hydrolases"/>
    <property type="match status" value="1"/>
</dbReference>
<dbReference type="Gene3D" id="3.30.1490.130">
    <property type="entry name" value="D-aminoacylase. Domain 3"/>
    <property type="match status" value="1"/>
</dbReference>
<protein>
    <recommendedName>
        <fullName evidence="2">Amidohydrolase-related domain-containing protein</fullName>
    </recommendedName>
</protein>
<dbReference type="Proteomes" id="UP000017081">
    <property type="component" value="Unassembled WGS sequence"/>
</dbReference>
<dbReference type="InterPro" id="IPR011059">
    <property type="entry name" value="Metal-dep_hydrolase_composite"/>
</dbReference>
<comment type="caution">
    <text evidence="3">The sequence shown here is derived from an EMBL/GenBank/DDBJ whole genome shotgun (WGS) entry which is preliminary data.</text>
</comment>
<dbReference type="PANTHER" id="PTHR11647:SF1">
    <property type="entry name" value="COLLAPSIN RESPONSE MEDIATOR PROTEIN"/>
    <property type="match status" value="1"/>
</dbReference>
<dbReference type="HOGENOM" id="CLU_016107_2_1_0"/>
<dbReference type="STRING" id="1319815.HMPREF0202_02974"/>
<proteinExistence type="predicted"/>
<dbReference type="InterPro" id="IPR050378">
    <property type="entry name" value="Metallo-dep_Hydrolases_sf"/>
</dbReference>
<dbReference type="PATRIC" id="fig|1319815.3.peg.2819"/>
<feature type="domain" description="Amidohydrolase-related" evidence="2">
    <location>
        <begin position="61"/>
        <end position="518"/>
    </location>
</feature>
<keyword evidence="4" id="KW-1185">Reference proteome</keyword>
<dbReference type="SUPFAM" id="SSF51556">
    <property type="entry name" value="Metallo-dependent hydrolases"/>
    <property type="match status" value="1"/>
</dbReference>
<dbReference type="GO" id="GO:0016811">
    <property type="term" value="F:hydrolase activity, acting on carbon-nitrogen (but not peptide) bonds, in linear amides"/>
    <property type="evidence" value="ECO:0007669"/>
    <property type="project" value="InterPro"/>
</dbReference>
<dbReference type="AlphaFoldDB" id="U7UWC8"/>
<dbReference type="InterPro" id="IPR006680">
    <property type="entry name" value="Amidohydro-rel"/>
</dbReference>
<dbReference type="InterPro" id="IPR032466">
    <property type="entry name" value="Metal_Hydrolase"/>
</dbReference>
<dbReference type="Gene3D" id="2.30.40.10">
    <property type="entry name" value="Urease, subunit C, domain 1"/>
    <property type="match status" value="1"/>
</dbReference>
<evidence type="ECO:0000256" key="1">
    <source>
        <dbReference type="ARBA" id="ARBA00001947"/>
    </source>
</evidence>
<reference evidence="3 4" key="1">
    <citation type="submission" date="2013-08" db="EMBL/GenBank/DDBJ databases">
        <authorList>
            <person name="Weinstock G."/>
            <person name="Sodergren E."/>
            <person name="Wylie T."/>
            <person name="Fulton L."/>
            <person name="Fulton R."/>
            <person name="Fronick C."/>
            <person name="O'Laughlin M."/>
            <person name="Godfrey J."/>
            <person name="Miner T."/>
            <person name="Herter B."/>
            <person name="Appelbaum E."/>
            <person name="Cordes M."/>
            <person name="Lek S."/>
            <person name="Wollam A."/>
            <person name="Pepin K.H."/>
            <person name="Palsikar V.B."/>
            <person name="Mitreva M."/>
            <person name="Wilson R.K."/>
        </authorList>
    </citation>
    <scope>NUCLEOTIDE SEQUENCE [LARGE SCALE GENOMIC DNA]</scope>
    <source>
        <strain evidence="3 4">ATCC BAA-474</strain>
    </source>
</reference>
<dbReference type="Gene3D" id="3.20.20.140">
    <property type="entry name" value="Metal-dependent hydrolases"/>
    <property type="match status" value="1"/>
</dbReference>
<dbReference type="RefSeq" id="WP_023052491.1">
    <property type="nucleotide sequence ID" value="NZ_CP173060.2"/>
</dbReference>
<evidence type="ECO:0000259" key="2">
    <source>
        <dbReference type="Pfam" id="PF01979"/>
    </source>
</evidence>
<dbReference type="PANTHER" id="PTHR11647">
    <property type="entry name" value="HYDRANTOINASE/DIHYDROPYRIMIDINASE FAMILY MEMBER"/>
    <property type="match status" value="1"/>
</dbReference>
<comment type="cofactor">
    <cofactor evidence="1">
        <name>Zn(2+)</name>
        <dbReference type="ChEBI" id="CHEBI:29105"/>
    </cofactor>
</comment>
<dbReference type="Pfam" id="PF01979">
    <property type="entry name" value="Amidohydro_1"/>
    <property type="match status" value="1"/>
</dbReference>
<dbReference type="eggNOG" id="COG3653">
    <property type="taxonomic scope" value="Bacteria"/>
</dbReference>
<evidence type="ECO:0000313" key="4">
    <source>
        <dbReference type="Proteomes" id="UP000017081"/>
    </source>
</evidence>
<sequence>MKTLKTVDEKKYDLVIESGTVVFGNLKEKEILNIGIMGDKIEAVSKDKLVGKKIIDARNLYVTPGFIDIHSHSDISGFIAESCTSKIYQGVTSEINGNCGIGISPWSDENRGNLKKYIQTHSDINYYPIDLNKTKSFLDLKKFLEKGKLVTNQGFLVGAGCIRIAIMGFKSSEANESEIEKMKMLLEKQFDEGALGISFGLIYQPGNFMSQREILELLKVVKKYDKVASFHMRDEVNEIEKSIEEVIYYGRETKAKVNVSHLKVMNRKNWGKSRKIIEMLEKAWKSGVLISFDQYPYEATCTNLFVLIPQNVFDGDIETFIKEIPNFSDKVMSLIRENIEKRGGSKNIVVSNSYLKDTYFNGKTISEISKYLNLSEEETILYILEKSKGKAQAIYFSMDLEDVKEFFKSDLGVIASDGNSLPMEDKFELGNPHPRNFGTFPKYIWMNKDEVSIEKIINRITERPAKLFRLEGRGEIKNGNFADITIFDLDKIKDSSTFQNSFQCPVGIEYVVINGKIVLEEGTVFTAKAGTILVN</sequence>